<dbReference type="GO" id="GO:0015074">
    <property type="term" value="P:DNA integration"/>
    <property type="evidence" value="ECO:0007669"/>
    <property type="project" value="InterPro"/>
</dbReference>
<evidence type="ECO:0000259" key="6">
    <source>
        <dbReference type="PROSITE" id="PS50190"/>
    </source>
</evidence>
<dbReference type="FunFam" id="1.10.220.20:FF:000002">
    <property type="entry name" value="Brefeldin A-inhibited guanine nucleotide-exchange protein 1"/>
    <property type="match status" value="1"/>
</dbReference>
<feature type="transmembrane region" description="Helical" evidence="5">
    <location>
        <begin position="1158"/>
        <end position="1176"/>
    </location>
</feature>
<feature type="transmembrane region" description="Helical" evidence="5">
    <location>
        <begin position="1095"/>
        <end position="1115"/>
    </location>
</feature>
<dbReference type="InterPro" id="IPR025724">
    <property type="entry name" value="GAG-pre-integrase_dom"/>
</dbReference>
<dbReference type="SUPFAM" id="SSF53098">
    <property type="entry name" value="Ribonuclease H-like"/>
    <property type="match status" value="1"/>
</dbReference>
<keyword evidence="3" id="KW-0479">Metal-binding</keyword>
<evidence type="ECO:0000256" key="2">
    <source>
        <dbReference type="ARBA" id="ARBA00004514"/>
    </source>
</evidence>
<dbReference type="PROSITE" id="PS50994">
    <property type="entry name" value="INTEGRASE"/>
    <property type="match status" value="1"/>
</dbReference>
<keyword evidence="5" id="KW-0472">Membrane</keyword>
<dbReference type="InterPro" id="IPR035999">
    <property type="entry name" value="Sec7_dom_sf"/>
</dbReference>
<dbReference type="SUPFAM" id="SSF56672">
    <property type="entry name" value="DNA/RNA polymerases"/>
    <property type="match status" value="1"/>
</dbReference>
<evidence type="ECO:0008006" key="9">
    <source>
        <dbReference type="Google" id="ProtNLM"/>
    </source>
</evidence>
<dbReference type="GO" id="GO:0005829">
    <property type="term" value="C:cytosol"/>
    <property type="evidence" value="ECO:0007669"/>
    <property type="project" value="UniProtKB-SubCell"/>
</dbReference>
<feature type="domain" description="Integrase catalytic" evidence="7">
    <location>
        <begin position="216"/>
        <end position="403"/>
    </location>
</feature>
<dbReference type="GO" id="GO:0005085">
    <property type="term" value="F:guanyl-nucleotide exchange factor activity"/>
    <property type="evidence" value="ECO:0007669"/>
    <property type="project" value="InterPro"/>
</dbReference>
<gene>
    <name evidence="8" type="ORF">VITISV_037549</name>
</gene>
<dbReference type="GO" id="GO:0016020">
    <property type="term" value="C:membrane"/>
    <property type="evidence" value="ECO:0007669"/>
    <property type="project" value="UniProtKB-SubCell"/>
</dbReference>
<keyword evidence="5" id="KW-1133">Transmembrane helix</keyword>
<dbReference type="Gene3D" id="1.10.220.20">
    <property type="match status" value="1"/>
</dbReference>
<dbReference type="GO" id="GO:0003676">
    <property type="term" value="F:nucleic acid binding"/>
    <property type="evidence" value="ECO:0007669"/>
    <property type="project" value="InterPro"/>
</dbReference>
<proteinExistence type="predicted"/>
<name>A5C5Q6_VITVI</name>
<dbReference type="InterPro" id="IPR012337">
    <property type="entry name" value="RNaseH-like_sf"/>
</dbReference>
<evidence type="ECO:0000313" key="8">
    <source>
        <dbReference type="EMBL" id="CAN66375.1"/>
    </source>
</evidence>
<dbReference type="InterPro" id="IPR057670">
    <property type="entry name" value="SH3_retrovirus"/>
</dbReference>
<evidence type="ECO:0000256" key="4">
    <source>
        <dbReference type="ARBA" id="ARBA00022801"/>
    </source>
</evidence>
<dbReference type="GO" id="GO:0046872">
    <property type="term" value="F:metal ion binding"/>
    <property type="evidence" value="ECO:0007669"/>
    <property type="project" value="UniProtKB-KW"/>
</dbReference>
<dbReference type="Pfam" id="PF07727">
    <property type="entry name" value="RVT_2"/>
    <property type="match status" value="1"/>
</dbReference>
<dbReference type="InterPro" id="IPR039537">
    <property type="entry name" value="Retrotran_Ty1/copia-like"/>
</dbReference>
<dbReference type="GO" id="GO:0016787">
    <property type="term" value="F:hydrolase activity"/>
    <property type="evidence" value="ECO:0007669"/>
    <property type="project" value="UniProtKB-KW"/>
</dbReference>
<dbReference type="ExpressionAtlas" id="A5C5Q6">
    <property type="expression patterns" value="baseline and differential"/>
</dbReference>
<accession>A5C5Q6</accession>
<dbReference type="PROSITE" id="PS50190">
    <property type="entry name" value="SEC7"/>
    <property type="match status" value="1"/>
</dbReference>
<organism evidence="8">
    <name type="scientific">Vitis vinifera</name>
    <name type="common">Grape</name>
    <dbReference type="NCBI Taxonomy" id="29760"/>
    <lineage>
        <taxon>Eukaryota</taxon>
        <taxon>Viridiplantae</taxon>
        <taxon>Streptophyta</taxon>
        <taxon>Embryophyta</taxon>
        <taxon>Tracheophyta</taxon>
        <taxon>Spermatophyta</taxon>
        <taxon>Magnoliopsida</taxon>
        <taxon>eudicotyledons</taxon>
        <taxon>Gunneridae</taxon>
        <taxon>Pentapetalae</taxon>
        <taxon>rosids</taxon>
        <taxon>Vitales</taxon>
        <taxon>Vitaceae</taxon>
        <taxon>Viteae</taxon>
        <taxon>Vitis</taxon>
    </lineage>
</organism>
<sequence length="1347" mass="151840">MCRFLVGPYGIRLVVWRANEDKTPVRVGHFGGEDLASLRGKLERGEACSACKRYFRGDIFGEVSLERKLRRGGGFLGSFTEIFSKVPGVGRIRQAVVTEGERRISSDSLELKNFERASSVVPSLDYNLLSVSQITAALSCIVIFWPEFCVIKDIQTRQTIGCGIKWGKLHYLDLQSKDSNKLQQALIADGSEEEKKKSEIWLWHRRLGHASFGYLKKLFPSLFAKSDISGFRCDICELAKSHRASFPLILNKSPLSFMVIHYDVWGPSKVLTLSDSRWFVTFIDDCTRMTWLYLMKTKDEYNAKVWVLRSDNGGEYQSSDLQKYLEEHGIIHQTTCSNTPQQNGVAERKNRHLLEVVRASLIVAKIPISYWGEAITSATYLINRVPSSSINFQTPLQALTNVVVALTVPNLPSRVFGCVAFVHLHKQQRTKLTSHALQCVFVEYALHKKGYRCYHPPTQRMFITMHVEAGELDMSGQQFGSKDVFTEIPNQSSSVEGVLNLELDPFMKRLPHRHNRGISIPTYEPELSTKVKYPMNNYVSNHRLSESNKSFVNQLSTVVIPNSVHEALADLRWKAVMNEEMKSLQKNETWELIECPPGKKLVGCSLDLYCETFAPVAKINTVRVLLSLAPNLDWPLQQFDVKNVFLHAEMHGVRKAMLEGVQIKEVIVWVEAIPESMVGKVHKINESFSYRQSNSDHTLFLKKQHGKITTLIVYVDDMVVTGNDLEERKALQNYISREFEMKNLGPLKYFLGIEVSRSSEGIFLSQRKYALDLLQETGMSGCQPVNTPIEEGLKLCVEPNQVSTDKGRYQRLVGRLMYLAHTRLDLAYALSVVSQYMHNPGKQHMNAVMRILRYLKNAPGKGILFAKNVDHQSIEVYTDADLAGAVDDRRSTSGYFTFVGGNLVTWKSKKQNVVAHSSAEAEFRGYLSRQPIQLFCDNKAACDIAHNPVQHDRTKHVEVDRFFIKEKLDDKIVELPKIRSEDQLADILTKAVSSQVFLKFLDKLSAIVEVYKDEPGNLKLVFKYSSFSITDPQFRIQSVDVVDINGHMRTWMHLLQTYRFMPCTTTTVGNIFLVVVYGYLMSLAATYLSSGSELLLEILGLGLVGGLFLPILGALPDAMLILVSRLSGSTETAQSQDSIAKGFSVIGSGVSTDIRTSYTAIILVISVIPFIIVQLPQVLRSTSARRLAVLIALIIGDFSPPKSSESEISTENHTIINGEEETIPDYELHPETNSGLLDAAAFEQRRAYKLEFQKGISLFNRKSFKGLEFLISSKKISGSPEEVAAFLKNTAILNKTVIGDCLGEREDFSLRVMHAYVDSFNFEALYFGEAIRFFPTGLQVTWRGTKD</sequence>
<comment type="subcellular location">
    <subcellularLocation>
        <location evidence="2">Cytoplasm</location>
        <location evidence="2">Cytosol</location>
    </subcellularLocation>
    <subcellularLocation>
        <location evidence="1">Membrane</location>
        <topology evidence="1">Peripheral membrane protein</topology>
        <orientation evidence="1">Cytoplasmic side</orientation>
    </subcellularLocation>
</comment>
<evidence type="ECO:0000256" key="3">
    <source>
        <dbReference type="ARBA" id="ARBA00022723"/>
    </source>
</evidence>
<dbReference type="Pfam" id="PF25597">
    <property type="entry name" value="SH3_retrovirus"/>
    <property type="match status" value="1"/>
</dbReference>
<dbReference type="Gene3D" id="3.30.420.10">
    <property type="entry name" value="Ribonuclease H-like superfamily/Ribonuclease H"/>
    <property type="match status" value="1"/>
</dbReference>
<dbReference type="InterPro" id="IPR036397">
    <property type="entry name" value="RNaseH_sf"/>
</dbReference>
<dbReference type="PANTHER" id="PTHR42648">
    <property type="entry name" value="TRANSPOSASE, PUTATIVE-RELATED"/>
    <property type="match status" value="1"/>
</dbReference>
<evidence type="ECO:0000259" key="7">
    <source>
        <dbReference type="PROSITE" id="PS50994"/>
    </source>
</evidence>
<dbReference type="InterPro" id="IPR043502">
    <property type="entry name" value="DNA/RNA_pol_sf"/>
</dbReference>
<feature type="domain" description="SEC7" evidence="6">
    <location>
        <begin position="1241"/>
        <end position="1334"/>
    </location>
</feature>
<dbReference type="InterPro" id="IPR013103">
    <property type="entry name" value="RVT_2"/>
</dbReference>
<evidence type="ECO:0000256" key="5">
    <source>
        <dbReference type="SAM" id="Phobius"/>
    </source>
</evidence>
<dbReference type="InterPro" id="IPR001584">
    <property type="entry name" value="Integrase_cat-core"/>
</dbReference>
<evidence type="ECO:0000256" key="1">
    <source>
        <dbReference type="ARBA" id="ARBA00004287"/>
    </source>
</evidence>
<keyword evidence="4" id="KW-0378">Hydrolase</keyword>
<dbReference type="EMBL" id="AM483278">
    <property type="protein sequence ID" value="CAN66375.1"/>
    <property type="molecule type" value="Genomic_DNA"/>
</dbReference>
<dbReference type="InterPro" id="IPR000904">
    <property type="entry name" value="Sec7_dom"/>
</dbReference>
<dbReference type="Pfam" id="PF13976">
    <property type="entry name" value="gag_pre-integrs"/>
    <property type="match status" value="1"/>
</dbReference>
<dbReference type="GO" id="GO:0032012">
    <property type="term" value="P:regulation of ARF protein signal transduction"/>
    <property type="evidence" value="ECO:0007669"/>
    <property type="project" value="InterPro"/>
</dbReference>
<reference evidence="8" key="1">
    <citation type="journal article" date="2007" name="PLoS ONE">
        <title>The first genome sequence of an elite grapevine cultivar (Pinot noir Vitis vinifera L.): coping with a highly heterozygous genome.</title>
        <authorList>
            <person name="Velasco R."/>
            <person name="Zharkikh A."/>
            <person name="Troggio M."/>
            <person name="Cartwright D.A."/>
            <person name="Cestaro A."/>
            <person name="Pruss D."/>
            <person name="Pindo M."/>
            <person name="FitzGerald L.M."/>
            <person name="Vezzulli S."/>
            <person name="Reid J."/>
            <person name="Malacarne G."/>
            <person name="Iliev D."/>
            <person name="Coppola G."/>
            <person name="Wardell B."/>
            <person name="Micheletti D."/>
            <person name="Macalma T."/>
            <person name="Facci M."/>
            <person name="Mitchell J.T."/>
            <person name="Perazzolli M."/>
            <person name="Eldredge G."/>
            <person name="Gatto P."/>
            <person name="Oyzerski R."/>
            <person name="Moretto M."/>
            <person name="Gutin N."/>
            <person name="Stefanini M."/>
            <person name="Chen Y."/>
            <person name="Segala C."/>
            <person name="Davenport C."/>
            <person name="Dematte L."/>
            <person name="Mraz A."/>
            <person name="Battilana J."/>
            <person name="Stormo K."/>
            <person name="Costa F."/>
            <person name="Tao Q."/>
            <person name="Si-Ammour A."/>
            <person name="Harkins T."/>
            <person name="Lackey A."/>
            <person name="Perbost C."/>
            <person name="Taillon B."/>
            <person name="Stella A."/>
            <person name="Solovyev V."/>
            <person name="Fawcett J.A."/>
            <person name="Sterck L."/>
            <person name="Vandepoele K."/>
            <person name="Grando S.M."/>
            <person name="Toppo S."/>
            <person name="Moser C."/>
            <person name="Lanchbury J."/>
            <person name="Bogden R."/>
            <person name="Skolnick M."/>
            <person name="Sgaramella V."/>
            <person name="Bhatnagar S.K."/>
            <person name="Fontana P."/>
            <person name="Gutin A."/>
            <person name="Van de Peer Y."/>
            <person name="Salamini F."/>
            <person name="Viola R."/>
        </authorList>
    </citation>
    <scope>NUCLEOTIDE SEQUENCE</scope>
</reference>
<feature type="transmembrane region" description="Helical" evidence="5">
    <location>
        <begin position="1068"/>
        <end position="1088"/>
    </location>
</feature>
<dbReference type="Pfam" id="PF01369">
    <property type="entry name" value="Sec7"/>
    <property type="match status" value="1"/>
</dbReference>
<protein>
    <recommendedName>
        <fullName evidence="9">Integrase catalytic domain-containing protein</fullName>
    </recommendedName>
</protein>
<dbReference type="SUPFAM" id="SSF48425">
    <property type="entry name" value="Sec7 domain"/>
    <property type="match status" value="1"/>
</dbReference>
<keyword evidence="5" id="KW-0812">Transmembrane</keyword>
<dbReference type="CDD" id="cd09272">
    <property type="entry name" value="RNase_HI_RT_Ty1"/>
    <property type="match status" value="1"/>
</dbReference>
<dbReference type="PANTHER" id="PTHR42648:SF22">
    <property type="entry name" value="REVERSE TRANSCRIPTASE TY1_COPIA-TYPE DOMAIN-CONTAINING PROTEIN"/>
    <property type="match status" value="1"/>
</dbReference>